<feature type="transmembrane region" description="Helical" evidence="1">
    <location>
        <begin position="159"/>
        <end position="177"/>
    </location>
</feature>
<evidence type="ECO:0000256" key="2">
    <source>
        <dbReference type="SAM" id="SignalP"/>
    </source>
</evidence>
<evidence type="ECO:0000256" key="1">
    <source>
        <dbReference type="SAM" id="Phobius"/>
    </source>
</evidence>
<feature type="transmembrane region" description="Helical" evidence="1">
    <location>
        <begin position="184"/>
        <end position="207"/>
    </location>
</feature>
<evidence type="ECO:0008006" key="5">
    <source>
        <dbReference type="Google" id="ProtNLM"/>
    </source>
</evidence>
<proteinExistence type="predicted"/>
<dbReference type="AlphaFoldDB" id="A9GAC6"/>
<keyword evidence="2" id="KW-0732">Signal</keyword>
<keyword evidence="4" id="KW-1185">Reference proteome</keyword>
<keyword evidence="1" id="KW-1133">Transmembrane helix</keyword>
<dbReference type="HOGENOM" id="CLU_394183_0_0_7"/>
<feature type="transmembrane region" description="Helical" evidence="1">
    <location>
        <begin position="227"/>
        <end position="245"/>
    </location>
</feature>
<keyword evidence="1" id="KW-0812">Transmembrane</keyword>
<feature type="transmembrane region" description="Helical" evidence="1">
    <location>
        <begin position="337"/>
        <end position="356"/>
    </location>
</feature>
<dbReference type="EMBL" id="AM746676">
    <property type="protein sequence ID" value="CAN92846.1"/>
    <property type="molecule type" value="Genomic_DNA"/>
</dbReference>
<organism evidence="3 4">
    <name type="scientific">Sorangium cellulosum (strain So ce56)</name>
    <name type="common">Polyangium cellulosum (strain So ce56)</name>
    <dbReference type="NCBI Taxonomy" id="448385"/>
    <lineage>
        <taxon>Bacteria</taxon>
        <taxon>Pseudomonadati</taxon>
        <taxon>Myxococcota</taxon>
        <taxon>Polyangia</taxon>
        <taxon>Polyangiales</taxon>
        <taxon>Polyangiaceae</taxon>
        <taxon>Sorangium</taxon>
    </lineage>
</organism>
<dbReference type="STRING" id="448385.sce2687"/>
<feature type="transmembrane region" description="Helical" evidence="1">
    <location>
        <begin position="306"/>
        <end position="325"/>
    </location>
</feature>
<name>A9GAC6_SORC5</name>
<dbReference type="RefSeq" id="WP_012235319.1">
    <property type="nucleotide sequence ID" value="NC_010162.1"/>
</dbReference>
<feature type="transmembrane region" description="Helical" evidence="1">
    <location>
        <begin position="419"/>
        <end position="446"/>
    </location>
</feature>
<feature type="transmembrane region" description="Helical" evidence="1">
    <location>
        <begin position="134"/>
        <end position="153"/>
    </location>
</feature>
<dbReference type="Proteomes" id="UP000002139">
    <property type="component" value="Chromosome"/>
</dbReference>
<feature type="transmembrane region" description="Helical" evidence="1">
    <location>
        <begin position="376"/>
        <end position="398"/>
    </location>
</feature>
<dbReference type="BioCyc" id="SCEL448385:SCE_RS13775-MONOMER"/>
<feature type="chain" id="PRO_5002738738" description="Membrane protein 6-pyruvoyl-tetrahydropterin synthase-related domain-containing protein" evidence="2">
    <location>
        <begin position="23"/>
        <end position="765"/>
    </location>
</feature>
<protein>
    <recommendedName>
        <fullName evidence="5">Membrane protein 6-pyruvoyl-tetrahydropterin synthase-related domain-containing protein</fullName>
    </recommendedName>
</protein>
<accession>A9GAC6</accession>
<keyword evidence="1" id="KW-0472">Membrane</keyword>
<feature type="transmembrane region" description="Helical" evidence="1">
    <location>
        <begin position="729"/>
        <end position="749"/>
    </location>
</feature>
<reference evidence="3 4" key="1">
    <citation type="journal article" date="2007" name="Nat. Biotechnol.">
        <title>Complete genome sequence of the myxobacterium Sorangium cellulosum.</title>
        <authorList>
            <person name="Schneiker S."/>
            <person name="Perlova O."/>
            <person name="Kaiser O."/>
            <person name="Gerth K."/>
            <person name="Alici A."/>
            <person name="Altmeyer M.O."/>
            <person name="Bartels D."/>
            <person name="Bekel T."/>
            <person name="Beyer S."/>
            <person name="Bode E."/>
            <person name="Bode H.B."/>
            <person name="Bolten C.J."/>
            <person name="Choudhuri J.V."/>
            <person name="Doss S."/>
            <person name="Elnakady Y.A."/>
            <person name="Frank B."/>
            <person name="Gaigalat L."/>
            <person name="Goesmann A."/>
            <person name="Groeger C."/>
            <person name="Gross F."/>
            <person name="Jelsbak L."/>
            <person name="Jelsbak L."/>
            <person name="Kalinowski J."/>
            <person name="Kegler C."/>
            <person name="Knauber T."/>
            <person name="Konietzny S."/>
            <person name="Kopp M."/>
            <person name="Krause L."/>
            <person name="Krug D."/>
            <person name="Linke B."/>
            <person name="Mahmud T."/>
            <person name="Martinez-Arias R."/>
            <person name="McHardy A.C."/>
            <person name="Merai M."/>
            <person name="Meyer F."/>
            <person name="Mormann S."/>
            <person name="Munoz-Dorado J."/>
            <person name="Perez J."/>
            <person name="Pradella S."/>
            <person name="Rachid S."/>
            <person name="Raddatz G."/>
            <person name="Rosenau F."/>
            <person name="Rueckert C."/>
            <person name="Sasse F."/>
            <person name="Scharfe M."/>
            <person name="Schuster S.C."/>
            <person name="Suen G."/>
            <person name="Treuner-Lange A."/>
            <person name="Velicer G.J."/>
            <person name="Vorholter F.-J."/>
            <person name="Weissman K.J."/>
            <person name="Welch R.D."/>
            <person name="Wenzel S.C."/>
            <person name="Whitworth D.E."/>
            <person name="Wilhelm S."/>
            <person name="Wittmann C."/>
            <person name="Bloecker H."/>
            <person name="Puehler A."/>
            <person name="Mueller R."/>
        </authorList>
    </citation>
    <scope>NUCLEOTIDE SEQUENCE [LARGE SCALE GENOMIC DNA]</scope>
    <source>
        <strain evidence="4">So ce56</strain>
    </source>
</reference>
<dbReference type="KEGG" id="scl:sce2687"/>
<feature type="transmembrane region" description="Helical" evidence="1">
    <location>
        <begin position="104"/>
        <end position="122"/>
    </location>
</feature>
<feature type="signal peptide" evidence="2">
    <location>
        <begin position="1"/>
        <end position="22"/>
    </location>
</feature>
<evidence type="ECO:0000313" key="3">
    <source>
        <dbReference type="EMBL" id="CAN92846.1"/>
    </source>
</evidence>
<feature type="transmembrane region" description="Helical" evidence="1">
    <location>
        <begin position="257"/>
        <end position="281"/>
    </location>
</feature>
<evidence type="ECO:0000313" key="4">
    <source>
        <dbReference type="Proteomes" id="UP000002139"/>
    </source>
</evidence>
<gene>
    <name evidence="3" type="ordered locus">sce2687</name>
</gene>
<sequence>MLYLLLALGVLVLRLAELRASAAASPTAPAPAAAAAPGPAPRLAWLAAAAAVAVALLPALRDAPALAGPGAALPKDTISHLAIAYDIATSGLPHGWIATNNGGFPIALHYPPVGWLLVAALIRLGVAPVVAVKGLGFAAFVGAPLVVLAAARAVGARPASAAAGAVALAWVAPYVQFAGGWPSFFLLGLLSQILVIPLVIAWAAAVIRPARFELGPALAAACAATHPQVFTVSAAVLGAAAIAAWDRRLCARVLRSLAGGGLVAAALYGPGIASMAAPFGWPAGLGWRHIGFGPERVLPWMLDGDLLDFAHTPVIGSAWIAACFLHATHLRAPASRAVLAASAVALLLSMSGGWIAGAGPLGRALLSLFQPMRALVLLPLVAAAAIVSALDLAAAALARIGAALAARGARRSRPALAAVLPAALAAVLPAALAAVLPAALALVAALEIPARAAELHVLAEKQAALVASRGCPPPAEGFDPDLIARWLAEAPHGRASYAAEDEFATCSMMHAADLRRAVPMAFSTGAGAHVGVHAAAFLEVAPERPGSAARAEALGIRTLIHLTAQRPGPPEAWALVDRRGGVELSRRVGGTDYVGLGCVREVWRGREADLLAALFEHLKQPRTVLDTPGELVALEATRGPLERVAVADDGCDAARASVREAPREPGAYEAIVDAEAPVDVVFRATAYSGWRVRDGGAELAPRRVAPGFFAVRVGPGKHHLEAVVALPRFYLPAVALACGAALALGAPRLRRPLFRRGRLPVTRRP</sequence>